<accession>K1UL85</accession>
<dbReference type="InterPro" id="IPR011990">
    <property type="entry name" value="TPR-like_helical_dom_sf"/>
</dbReference>
<sequence>MANKSKVQSVEPDIADLVNGWLKSYGLDYKLEQASLNSEIDNAYTLLAKLYLNSEVYTGVAKYAECKEACDKVMDMGYSLESDYSKLFNADNDKRTNEIIFALP</sequence>
<reference evidence="1" key="1">
    <citation type="journal article" date="2013" name="Environ. Microbiol.">
        <title>Microbiota from the distal guts of lean and obese adolescents exhibit partial functional redundancy besides clear differences in community structure.</title>
        <authorList>
            <person name="Ferrer M."/>
            <person name="Ruiz A."/>
            <person name="Lanza F."/>
            <person name="Haange S.B."/>
            <person name="Oberbach A."/>
            <person name="Till H."/>
            <person name="Bargiela R."/>
            <person name="Campoy C."/>
            <person name="Segura M.T."/>
            <person name="Richter M."/>
            <person name="von Bergen M."/>
            <person name="Seifert J."/>
            <person name="Suarez A."/>
        </authorList>
    </citation>
    <scope>NUCLEOTIDE SEQUENCE</scope>
</reference>
<evidence type="ECO:0000313" key="1">
    <source>
        <dbReference type="EMBL" id="EKC80999.1"/>
    </source>
</evidence>
<dbReference type="EMBL" id="AJWY01000563">
    <property type="protein sequence ID" value="EKC80999.1"/>
    <property type="molecule type" value="Genomic_DNA"/>
</dbReference>
<dbReference type="AlphaFoldDB" id="K1UL85"/>
<gene>
    <name evidence="1" type="ORF">LEA_00798</name>
</gene>
<dbReference type="Gene3D" id="1.25.40.10">
    <property type="entry name" value="Tetratricopeptide repeat domain"/>
    <property type="match status" value="1"/>
</dbReference>
<comment type="caution">
    <text evidence="1">The sequence shown here is derived from an EMBL/GenBank/DDBJ whole genome shotgun (WGS) entry which is preliminary data.</text>
</comment>
<proteinExistence type="predicted"/>
<feature type="non-terminal residue" evidence="1">
    <location>
        <position position="104"/>
    </location>
</feature>
<organism evidence="1">
    <name type="scientific">human gut metagenome</name>
    <dbReference type="NCBI Taxonomy" id="408170"/>
    <lineage>
        <taxon>unclassified sequences</taxon>
        <taxon>metagenomes</taxon>
        <taxon>organismal metagenomes</taxon>
    </lineage>
</organism>
<dbReference type="SUPFAM" id="SSF48452">
    <property type="entry name" value="TPR-like"/>
    <property type="match status" value="1"/>
</dbReference>
<protein>
    <submittedName>
        <fullName evidence="1">Uncharacterized protein</fullName>
    </submittedName>
</protein>
<name>K1UL85_9ZZZZ</name>